<dbReference type="InterPro" id="IPR049751">
    <property type="entry name" value="TraI/MobA_relaxases"/>
</dbReference>
<dbReference type="AlphaFoldDB" id="A0A4V2EZJ4"/>
<sequence length="528" mass="59151">MIIKHVAMRSPRKSSFGDLARYLSNPKDTSERVGTIRISHCHSDELTDATLEIMATQACNTRARGDKTYHLIISFRAGEYLPDDVLAAIEDRVCTGLGFADHQRVSVVHHDTDNLHIHLAINKIHPSRLTMHEPYLAYRIMADLCEAIELDYQLAPDHHQTRKRGAASRAEDMERAAGIESLQGWIKRECLPQLQRAASWTALHDVLHSHGLRLCERGNGFIIQNSDGLAVKASSVSRDLSKVKLVTRLGAFQTPVQPPGGANAARTYQRQPLPSKIDTSGLYARYKAEQQHQASLRTAALRAAREQRNRAIDLAKTKARLKRSAIKILGSGRLTKKLLYAQTHQTLLAELATAQERYQRERGAISELHRPCEWQEWLQQQAKAGDKEALLALRANLAWQALNGNIVTGKKRYNDISIKRPDHVTKKGTLIYRKADATIRDDGDKLRIATDANMEGLIAALKMASQRYGQTLTVAGSETFKENIAQAAAVAKLTVRFDDPILERRRLALLSSQHQKDTSTNRAPHTRR</sequence>
<evidence type="ECO:0000313" key="4">
    <source>
        <dbReference type="EMBL" id="RZS66700.1"/>
    </source>
</evidence>
<dbReference type="Pfam" id="PF18821">
    <property type="entry name" value="LPD7"/>
    <property type="match status" value="1"/>
</dbReference>
<dbReference type="EMBL" id="SGWZ01000005">
    <property type="protein sequence ID" value="RZS66700.1"/>
    <property type="molecule type" value="Genomic_DNA"/>
</dbReference>
<comment type="caution">
    <text evidence="4">The sequence shown here is derived from an EMBL/GenBank/DDBJ whole genome shotgun (WGS) entry which is preliminary data.</text>
</comment>
<evidence type="ECO:0000259" key="3">
    <source>
        <dbReference type="Pfam" id="PF22863"/>
    </source>
</evidence>
<evidence type="ECO:0000259" key="1">
    <source>
        <dbReference type="Pfam" id="PF03432"/>
    </source>
</evidence>
<accession>A0A4V2EZJ4</accession>
<dbReference type="NCBIfam" id="NF041893">
    <property type="entry name" value="TraI_MobP_relax"/>
    <property type="match status" value="1"/>
</dbReference>
<dbReference type="Proteomes" id="UP000292039">
    <property type="component" value="Unassembled WGS sequence"/>
</dbReference>
<protein>
    <submittedName>
        <fullName evidence="4">Relaxase/mobilization nuclease-like protein</fullName>
    </submittedName>
</protein>
<evidence type="ECO:0000313" key="5">
    <source>
        <dbReference type="Proteomes" id="UP000292039"/>
    </source>
</evidence>
<proteinExistence type="predicted"/>
<dbReference type="InterPro" id="IPR040677">
    <property type="entry name" value="LPD7"/>
</dbReference>
<feature type="domain" description="Large polyvalent protein-associated" evidence="2">
    <location>
        <begin position="422"/>
        <end position="507"/>
    </location>
</feature>
<gene>
    <name evidence="4" type="ORF">EV679_2857</name>
</gene>
<dbReference type="Pfam" id="PF03432">
    <property type="entry name" value="Relaxase"/>
    <property type="match status" value="1"/>
</dbReference>
<feature type="domain" description="MobA/VirD2-like nuclease" evidence="1">
    <location>
        <begin position="22"/>
        <end position="154"/>
    </location>
</feature>
<evidence type="ECO:0000259" key="2">
    <source>
        <dbReference type="Pfam" id="PF18821"/>
    </source>
</evidence>
<name>A0A4V2EZJ4_9BURK</name>
<feature type="domain" description="TraI-like middle" evidence="3">
    <location>
        <begin position="168"/>
        <end position="254"/>
    </location>
</feature>
<dbReference type="InterPro" id="IPR005094">
    <property type="entry name" value="Endonuclease_MobA/VirD2"/>
</dbReference>
<organism evidence="4 5">
    <name type="scientific">Kerstersia gyiorum</name>
    <dbReference type="NCBI Taxonomy" id="206506"/>
    <lineage>
        <taxon>Bacteria</taxon>
        <taxon>Pseudomonadati</taxon>
        <taxon>Pseudomonadota</taxon>
        <taxon>Betaproteobacteria</taxon>
        <taxon>Burkholderiales</taxon>
        <taxon>Alcaligenaceae</taxon>
        <taxon>Kerstersia</taxon>
    </lineage>
</organism>
<reference evidence="4 5" key="1">
    <citation type="submission" date="2019-02" db="EMBL/GenBank/DDBJ databases">
        <title>Genomic Encyclopedia of Type Strains, Phase IV (KMG-IV): sequencing the most valuable type-strain genomes for metagenomic binning, comparative biology and taxonomic classification.</title>
        <authorList>
            <person name="Goeker M."/>
        </authorList>
    </citation>
    <scope>NUCLEOTIDE SEQUENCE [LARGE SCALE GENOMIC DNA]</scope>
    <source>
        <strain evidence="4 5">DSM 16618</strain>
    </source>
</reference>
<dbReference type="Pfam" id="PF22863">
    <property type="entry name" value="TraI_middle"/>
    <property type="match status" value="1"/>
</dbReference>
<dbReference type="InterPro" id="IPR054462">
    <property type="entry name" value="TraI_M"/>
</dbReference>
<dbReference type="RefSeq" id="WP_130487559.1">
    <property type="nucleotide sequence ID" value="NZ_CBCSEB010000018.1"/>
</dbReference>